<dbReference type="OrthoDB" id="9760689at2"/>
<accession>A0A6N9Q234</accession>
<evidence type="ECO:0000313" key="7">
    <source>
        <dbReference type="EMBL" id="NBI28540.1"/>
    </source>
</evidence>
<dbReference type="Pfam" id="PF08242">
    <property type="entry name" value="Methyltransf_12"/>
    <property type="match status" value="1"/>
</dbReference>
<dbReference type="EMBL" id="SIJB01000015">
    <property type="protein sequence ID" value="NBI28540.1"/>
    <property type="molecule type" value="Genomic_DNA"/>
</dbReference>
<evidence type="ECO:0000256" key="1">
    <source>
        <dbReference type="ARBA" id="ARBA00022603"/>
    </source>
</evidence>
<dbReference type="CDD" id="cd02440">
    <property type="entry name" value="AdoMet_MTases"/>
    <property type="match status" value="1"/>
</dbReference>
<keyword evidence="2 5" id="KW-0808">Transferase</keyword>
<dbReference type="GO" id="GO:0032259">
    <property type="term" value="P:methylation"/>
    <property type="evidence" value="ECO:0007669"/>
    <property type="project" value="UniProtKB-KW"/>
</dbReference>
<dbReference type="InterPro" id="IPR013217">
    <property type="entry name" value="Methyltransf_12"/>
</dbReference>
<reference evidence="7 8" key="1">
    <citation type="submission" date="2019-01" db="EMBL/GenBank/DDBJ databases">
        <title>Chengkuizengella sp. nov., isolated from deep-sea sediment of East Pacific Ocean.</title>
        <authorList>
            <person name="Yang J."/>
            <person name="Lai Q."/>
            <person name="Shao Z."/>
        </authorList>
    </citation>
    <scope>NUCLEOTIDE SEQUENCE [LARGE SCALE GENOMIC DNA]</scope>
    <source>
        <strain evidence="7 8">YPA3-1-1</strain>
    </source>
</reference>
<dbReference type="EC" id="2.1.1.197" evidence="5"/>
<keyword evidence="8" id="KW-1185">Reference proteome</keyword>
<dbReference type="RefSeq" id="WP_160645326.1">
    <property type="nucleotide sequence ID" value="NZ_SIJB01000015.1"/>
</dbReference>
<comment type="similarity">
    <text evidence="5">Belongs to the methyltransferase superfamily.</text>
</comment>
<sequence>MTINKELVRKNFSRHAFEYDLYAKIQKVMAIKLLQLVQHNTSKSYLNILEIGCGTGNLTKLLLEYYPNAKYTVFDLSESMIQQTKRKIGGMQKNIEFFAVDAERILSHDRMKEASDVCEDIFEQTYDLIISNATFQWFNAPKQTIKAYLNCLNANGVFAFSTFGPDTFYELHTSFYEVEKQLNIVHQQHGQKFMSMNEWQQVCKQQMNEICTVEEKITEQYRSVREFMHHVKRVGAGNASKHESSQADSGINRRLILNMEKYYTQHFASTQGVQATYHLCYGVYEK</sequence>
<comment type="function">
    <text evidence="5">Converts the free carboxyl group of a malonyl-thioester to its methyl ester by transfer of a methyl group from S-adenosyl-L-methionine (SAM). It allows to synthesize pimeloyl-ACP via the fatty acid synthetic pathway.</text>
</comment>
<dbReference type="Gene3D" id="3.40.50.150">
    <property type="entry name" value="Vaccinia Virus protein VP39"/>
    <property type="match status" value="1"/>
</dbReference>
<gene>
    <name evidence="5 7" type="primary">bioC</name>
    <name evidence="7" type="ORF">ERL59_06190</name>
</gene>
<dbReference type="GO" id="GO:0102130">
    <property type="term" value="F:malonyl-CoA methyltransferase activity"/>
    <property type="evidence" value="ECO:0007669"/>
    <property type="project" value="UniProtKB-EC"/>
</dbReference>
<evidence type="ECO:0000256" key="4">
    <source>
        <dbReference type="ARBA" id="ARBA00022756"/>
    </source>
</evidence>
<dbReference type="SUPFAM" id="SSF53335">
    <property type="entry name" value="S-adenosyl-L-methionine-dependent methyltransferases"/>
    <property type="match status" value="1"/>
</dbReference>
<dbReference type="InterPro" id="IPR029063">
    <property type="entry name" value="SAM-dependent_MTases_sf"/>
</dbReference>
<dbReference type="NCBIfam" id="TIGR02072">
    <property type="entry name" value="BioC"/>
    <property type="match status" value="1"/>
</dbReference>
<dbReference type="GO" id="GO:0009102">
    <property type="term" value="P:biotin biosynthetic process"/>
    <property type="evidence" value="ECO:0007669"/>
    <property type="project" value="UniProtKB-UniRule"/>
</dbReference>
<proteinExistence type="inferred from homology"/>
<comment type="catalytic activity">
    <reaction evidence="5">
        <text>malonyl-[ACP] + S-adenosyl-L-methionine = malonyl-[ACP] methyl ester + S-adenosyl-L-homocysteine</text>
        <dbReference type="Rhea" id="RHEA:17105"/>
        <dbReference type="Rhea" id="RHEA-COMP:9623"/>
        <dbReference type="Rhea" id="RHEA-COMP:9954"/>
        <dbReference type="ChEBI" id="CHEBI:57856"/>
        <dbReference type="ChEBI" id="CHEBI:59789"/>
        <dbReference type="ChEBI" id="CHEBI:78449"/>
        <dbReference type="ChEBI" id="CHEBI:78845"/>
        <dbReference type="EC" id="2.1.1.197"/>
    </reaction>
</comment>
<evidence type="ECO:0000256" key="3">
    <source>
        <dbReference type="ARBA" id="ARBA00022691"/>
    </source>
</evidence>
<dbReference type="InterPro" id="IPR050602">
    <property type="entry name" value="Malonyl-ACP_OMT"/>
</dbReference>
<comment type="caution">
    <text evidence="7">The sequence shown here is derived from an EMBL/GenBank/DDBJ whole genome shotgun (WGS) entry which is preliminary data.</text>
</comment>
<dbReference type="PANTHER" id="PTHR13090">
    <property type="entry name" value="ARGININE-HYDROXYLASE NDUFAF5, MITOCHONDRIAL"/>
    <property type="match status" value="1"/>
</dbReference>
<keyword evidence="4 5" id="KW-0093">Biotin biosynthesis</keyword>
<keyword evidence="3 5" id="KW-0949">S-adenosyl-L-methionine</keyword>
<protein>
    <recommendedName>
        <fullName evidence="5">Malonyl-[acyl-carrier protein] O-methyltransferase</fullName>
        <shortName evidence="5">Malonyl-ACP O-methyltransferase</shortName>
        <ecNumber evidence="5">2.1.1.197</ecNumber>
    </recommendedName>
    <alternativeName>
        <fullName evidence="5">Biotin synthesis protein BioC</fullName>
    </alternativeName>
</protein>
<evidence type="ECO:0000256" key="5">
    <source>
        <dbReference type="HAMAP-Rule" id="MF_00835"/>
    </source>
</evidence>
<dbReference type="HAMAP" id="MF_00835">
    <property type="entry name" value="BioC"/>
    <property type="match status" value="1"/>
</dbReference>
<evidence type="ECO:0000259" key="6">
    <source>
        <dbReference type="Pfam" id="PF08242"/>
    </source>
</evidence>
<evidence type="ECO:0000313" key="8">
    <source>
        <dbReference type="Proteomes" id="UP000448943"/>
    </source>
</evidence>
<dbReference type="GO" id="GO:0010340">
    <property type="term" value="F:carboxyl-O-methyltransferase activity"/>
    <property type="evidence" value="ECO:0007669"/>
    <property type="project" value="UniProtKB-UniRule"/>
</dbReference>
<feature type="domain" description="Methyltransferase type 12" evidence="6">
    <location>
        <begin position="49"/>
        <end position="158"/>
    </location>
</feature>
<dbReference type="PANTHER" id="PTHR13090:SF1">
    <property type="entry name" value="ARGININE-HYDROXYLASE NDUFAF5, MITOCHONDRIAL"/>
    <property type="match status" value="1"/>
</dbReference>
<comment type="pathway">
    <text evidence="5">Cofactor biosynthesis; biotin biosynthesis.</text>
</comment>
<keyword evidence="1 5" id="KW-0489">Methyltransferase</keyword>
<dbReference type="Proteomes" id="UP000448943">
    <property type="component" value="Unassembled WGS sequence"/>
</dbReference>
<organism evidence="7 8">
    <name type="scientific">Chengkuizengella marina</name>
    <dbReference type="NCBI Taxonomy" id="2507566"/>
    <lineage>
        <taxon>Bacteria</taxon>
        <taxon>Bacillati</taxon>
        <taxon>Bacillota</taxon>
        <taxon>Bacilli</taxon>
        <taxon>Bacillales</taxon>
        <taxon>Paenibacillaceae</taxon>
        <taxon>Chengkuizengella</taxon>
    </lineage>
</organism>
<name>A0A6N9Q234_9BACL</name>
<dbReference type="UniPathway" id="UPA00078"/>
<dbReference type="InterPro" id="IPR011814">
    <property type="entry name" value="BioC"/>
</dbReference>
<evidence type="ECO:0000256" key="2">
    <source>
        <dbReference type="ARBA" id="ARBA00022679"/>
    </source>
</evidence>
<dbReference type="AlphaFoldDB" id="A0A6N9Q234"/>